<feature type="transmembrane region" description="Helical" evidence="6">
    <location>
        <begin position="196"/>
        <end position="222"/>
    </location>
</feature>
<keyword evidence="2 6" id="KW-0812">Transmembrane</keyword>
<evidence type="ECO:0000256" key="6">
    <source>
        <dbReference type="SAM" id="Phobius"/>
    </source>
</evidence>
<dbReference type="Pfam" id="PF00582">
    <property type="entry name" value="Usp"/>
    <property type="match status" value="1"/>
</dbReference>
<evidence type="ECO:0000259" key="8">
    <source>
        <dbReference type="Pfam" id="PF00999"/>
    </source>
</evidence>
<evidence type="ECO:0000256" key="3">
    <source>
        <dbReference type="ARBA" id="ARBA00022989"/>
    </source>
</evidence>
<dbReference type="EMBL" id="AP021875">
    <property type="protein sequence ID" value="BBO76302.1"/>
    <property type="molecule type" value="Genomic_DNA"/>
</dbReference>
<gene>
    <name evidence="9" type="ORF">DSCW_37190</name>
</gene>
<evidence type="ECO:0000256" key="4">
    <source>
        <dbReference type="ARBA" id="ARBA00023136"/>
    </source>
</evidence>
<evidence type="ECO:0000313" key="10">
    <source>
        <dbReference type="Proteomes" id="UP000427769"/>
    </source>
</evidence>
<evidence type="ECO:0000256" key="2">
    <source>
        <dbReference type="ARBA" id="ARBA00022692"/>
    </source>
</evidence>
<accession>A0A5K7Z2Q2</accession>
<proteinExistence type="predicted"/>
<feature type="transmembrane region" description="Helical" evidence="6">
    <location>
        <begin position="160"/>
        <end position="184"/>
    </location>
</feature>
<dbReference type="Pfam" id="PF00999">
    <property type="entry name" value="Na_H_Exchanger"/>
    <property type="match status" value="1"/>
</dbReference>
<organism evidence="9 10">
    <name type="scientific">Desulfosarcina widdelii</name>
    <dbReference type="NCBI Taxonomy" id="947919"/>
    <lineage>
        <taxon>Bacteria</taxon>
        <taxon>Pseudomonadati</taxon>
        <taxon>Thermodesulfobacteriota</taxon>
        <taxon>Desulfobacteria</taxon>
        <taxon>Desulfobacterales</taxon>
        <taxon>Desulfosarcinaceae</taxon>
        <taxon>Desulfosarcina</taxon>
    </lineage>
</organism>
<feature type="region of interest" description="Disordered" evidence="5">
    <location>
        <begin position="702"/>
        <end position="721"/>
    </location>
</feature>
<dbReference type="AlphaFoldDB" id="A0A5K7Z2Q2"/>
<feature type="transmembrane region" description="Helical" evidence="6">
    <location>
        <begin position="336"/>
        <end position="359"/>
    </location>
</feature>
<dbReference type="OrthoDB" id="9783404at2"/>
<comment type="subcellular location">
    <subcellularLocation>
        <location evidence="1">Membrane</location>
        <topology evidence="1">Multi-pass membrane protein</topology>
    </subcellularLocation>
</comment>
<feature type="transmembrane region" description="Helical" evidence="6">
    <location>
        <begin position="234"/>
        <end position="265"/>
    </location>
</feature>
<dbReference type="InterPro" id="IPR038770">
    <property type="entry name" value="Na+/solute_symporter_sf"/>
</dbReference>
<feature type="transmembrane region" description="Helical" evidence="6">
    <location>
        <begin position="285"/>
        <end position="315"/>
    </location>
</feature>
<reference evidence="9 10" key="1">
    <citation type="submission" date="2019-11" db="EMBL/GenBank/DDBJ databases">
        <title>Comparative genomics of hydrocarbon-degrading Desulfosarcina strains.</title>
        <authorList>
            <person name="Watanabe M."/>
            <person name="Kojima H."/>
            <person name="Fukui M."/>
        </authorList>
    </citation>
    <scope>NUCLEOTIDE SEQUENCE [LARGE SCALE GENOMIC DNA]</scope>
    <source>
        <strain evidence="9 10">PP31</strain>
    </source>
</reference>
<feature type="transmembrane region" description="Helical" evidence="6">
    <location>
        <begin position="126"/>
        <end position="148"/>
    </location>
</feature>
<dbReference type="KEGG" id="dwd:DSCW_37190"/>
<evidence type="ECO:0000313" key="9">
    <source>
        <dbReference type="EMBL" id="BBO76302.1"/>
    </source>
</evidence>
<dbReference type="Gene3D" id="1.20.1530.20">
    <property type="match status" value="1"/>
</dbReference>
<keyword evidence="3 6" id="KW-1133">Transmembrane helix</keyword>
<evidence type="ECO:0000256" key="1">
    <source>
        <dbReference type="ARBA" id="ARBA00004141"/>
    </source>
</evidence>
<feature type="domain" description="UspA" evidence="7">
    <location>
        <begin position="630"/>
        <end position="696"/>
    </location>
</feature>
<dbReference type="Proteomes" id="UP000427769">
    <property type="component" value="Chromosome"/>
</dbReference>
<feature type="transmembrane region" description="Helical" evidence="6">
    <location>
        <begin position="365"/>
        <end position="387"/>
    </location>
</feature>
<dbReference type="Gene3D" id="3.40.50.12370">
    <property type="match status" value="1"/>
</dbReference>
<evidence type="ECO:0000259" key="7">
    <source>
        <dbReference type="Pfam" id="PF00582"/>
    </source>
</evidence>
<keyword evidence="4 6" id="KW-0472">Membrane</keyword>
<evidence type="ECO:0000256" key="5">
    <source>
        <dbReference type="SAM" id="MobiDB-lite"/>
    </source>
</evidence>
<dbReference type="CDD" id="cd00293">
    <property type="entry name" value="USP-like"/>
    <property type="match status" value="1"/>
</dbReference>
<dbReference type="GO" id="GO:1902600">
    <property type="term" value="P:proton transmembrane transport"/>
    <property type="evidence" value="ECO:0007669"/>
    <property type="project" value="InterPro"/>
</dbReference>
<dbReference type="SUPFAM" id="SSF52402">
    <property type="entry name" value="Adenine nucleotide alpha hydrolases-like"/>
    <property type="match status" value="1"/>
</dbReference>
<dbReference type="PANTHER" id="PTHR43021:SF2">
    <property type="entry name" value="CATION_H+ EXCHANGER DOMAIN-CONTAINING PROTEIN"/>
    <property type="match status" value="1"/>
</dbReference>
<evidence type="ECO:0008006" key="11">
    <source>
        <dbReference type="Google" id="ProtNLM"/>
    </source>
</evidence>
<feature type="transmembrane region" description="Helical" evidence="6">
    <location>
        <begin position="97"/>
        <end position="120"/>
    </location>
</feature>
<protein>
    <recommendedName>
        <fullName evidence="11">Sodium/hydrogen exchanger</fullName>
    </recommendedName>
</protein>
<dbReference type="GO" id="GO:0015297">
    <property type="term" value="F:antiporter activity"/>
    <property type="evidence" value="ECO:0007669"/>
    <property type="project" value="InterPro"/>
</dbReference>
<name>A0A5K7Z2Q2_9BACT</name>
<dbReference type="GO" id="GO:0016020">
    <property type="term" value="C:membrane"/>
    <property type="evidence" value="ECO:0007669"/>
    <property type="project" value="UniProtKB-SubCell"/>
</dbReference>
<sequence length="721" mass="76331">MGHTTLILATLLGAGFILAKICQRLHLPSVTGYIAAGLLLGPMGLDWVNVGILEGRLEHFTEIALMLVAFGIGEHLEISRLRPILPMASRIGLGETLGTCLMTCSACLIVSLATLGAALGPLSNHLNLAVLLGAIAVATAPASTLHVMKELKAAGPLSSTLLAIVAFNNGLAIVFFGVTVAVSGQLGGGESHWCSALAAAGAQIGASLALGATTGWIMDWAIHRLKNESEMLTLGLALLLLCGESASMLNLSPLLAGMAAGFVIVNRDRRDVRVFRTINAFEPPILVLFFTLAGCHIEPDALLSCGWLGLAYFLARGLGKQIGAGTGARIAGAPHTVGANIGLALIPQAGIAIGLVFLVQGDPNLAMFSSVITPVVLTGVVLSELIGPACTRMAVVRAGESRLSDTSPSDPGPGIMPDRDKAGIWEGHRFPTTTTPKGVVIFGAGHPETLIGLARLALLLAYVHQARPLAVRVLAGADPPRDADPHTHAKNLFAVAAGTLNRMGGTLQTLTIESDTVSDGLLSVASRMATRALILGFPRETSQRKFQAILEKVVGQADCPVIIANINRLQRVGRILIPFVTERELHVLTTLIDALTLLGPQTVTLLWMLPCGVSPQEVELHREILRAWTERVNLASPVEPQVIETRARLETILEVSADQDLIVMATRTGYGLSRIFWGSLAETVYRHANKPMMIVHHRSSVTRVEGPGGEKTRLDRRHLMS</sequence>
<dbReference type="PANTHER" id="PTHR43021">
    <property type="entry name" value="NA(+)/H(+) ANTIPORTER-RELATED"/>
    <property type="match status" value="1"/>
</dbReference>
<dbReference type="RefSeq" id="WP_155305140.1">
    <property type="nucleotide sequence ID" value="NZ_AP021875.1"/>
</dbReference>
<dbReference type="InterPro" id="IPR006153">
    <property type="entry name" value="Cation/H_exchanger_TM"/>
</dbReference>
<keyword evidence="10" id="KW-1185">Reference proteome</keyword>
<dbReference type="InterPro" id="IPR006016">
    <property type="entry name" value="UspA"/>
</dbReference>
<feature type="domain" description="Cation/H+ exchanger transmembrane" evidence="8">
    <location>
        <begin position="17"/>
        <end position="386"/>
    </location>
</feature>